<evidence type="ECO:0000256" key="3">
    <source>
        <dbReference type="ARBA" id="ARBA00022781"/>
    </source>
</evidence>
<name>A0ABY4FHJ3_9MICO</name>
<dbReference type="Pfam" id="PF00213">
    <property type="entry name" value="OSCP"/>
    <property type="match status" value="1"/>
</dbReference>
<dbReference type="EMBL" id="CP095045">
    <property type="protein sequence ID" value="UOQ56119.1"/>
    <property type="molecule type" value="Genomic_DNA"/>
</dbReference>
<dbReference type="NCBIfam" id="NF009967">
    <property type="entry name" value="PRK13430.1"/>
    <property type="match status" value="1"/>
</dbReference>
<accession>A0ABY4FHJ3</accession>
<comment type="function">
    <text evidence="7">F(1)F(0) ATP synthase produces ATP from ADP in the presence of a proton or sodium gradient. F-type ATPases consist of two structural domains, F(1) containing the extramembraneous catalytic core and F(0) containing the membrane proton channel, linked together by a central stalk and a peripheral stalk. During catalysis, ATP synthesis in the catalytic domain of F(1) is coupled via a rotary mechanism of the central stalk subunits to proton translocation.</text>
</comment>
<evidence type="ECO:0000256" key="6">
    <source>
        <dbReference type="ARBA" id="ARBA00023310"/>
    </source>
</evidence>
<keyword evidence="9" id="KW-1185">Reference proteome</keyword>
<comment type="similarity">
    <text evidence="7">Belongs to the ATPase delta chain family.</text>
</comment>
<keyword evidence="6 7" id="KW-0066">ATP synthesis</keyword>
<evidence type="ECO:0000256" key="2">
    <source>
        <dbReference type="ARBA" id="ARBA00022448"/>
    </source>
</evidence>
<evidence type="ECO:0000256" key="5">
    <source>
        <dbReference type="ARBA" id="ARBA00023136"/>
    </source>
</evidence>
<evidence type="ECO:0000313" key="8">
    <source>
        <dbReference type="EMBL" id="UOQ56119.1"/>
    </source>
</evidence>
<reference evidence="8 9" key="1">
    <citation type="submission" date="2022-04" db="EMBL/GenBank/DDBJ databases">
        <title>Leucobacter sp. isolated from rhizosphere of garlic.</title>
        <authorList>
            <person name="Won M."/>
            <person name="Lee C.-M."/>
            <person name="Woen H.-Y."/>
            <person name="Kwon S.-W."/>
        </authorList>
    </citation>
    <scope>NUCLEOTIDE SEQUENCE [LARGE SCALE GENOMIC DNA]</scope>
    <source>
        <strain evidence="8 9">H21R-40</strain>
    </source>
</reference>
<dbReference type="InterPro" id="IPR000711">
    <property type="entry name" value="ATPase_OSCP/dsu"/>
</dbReference>
<keyword evidence="7" id="KW-0139">CF(1)</keyword>
<keyword evidence="5 7" id="KW-0472">Membrane</keyword>
<gene>
    <name evidence="7" type="primary">atpH</name>
    <name evidence="8" type="ORF">MUN78_10430</name>
</gene>
<dbReference type="Proteomes" id="UP000831786">
    <property type="component" value="Chromosome"/>
</dbReference>
<protein>
    <recommendedName>
        <fullName evidence="7">ATP synthase subunit delta</fullName>
    </recommendedName>
    <alternativeName>
        <fullName evidence="7">ATP synthase F(1) sector subunit delta</fullName>
    </alternativeName>
    <alternativeName>
        <fullName evidence="7">F-type ATPase subunit delta</fullName>
        <shortName evidence="7">F-ATPase subunit delta</shortName>
    </alternativeName>
</protein>
<dbReference type="NCBIfam" id="TIGR01145">
    <property type="entry name" value="ATP_synt_delta"/>
    <property type="match status" value="1"/>
</dbReference>
<organism evidence="8 9">
    <name type="scientific">Leucobacter allii</name>
    <dbReference type="NCBI Taxonomy" id="2932247"/>
    <lineage>
        <taxon>Bacteria</taxon>
        <taxon>Bacillati</taxon>
        <taxon>Actinomycetota</taxon>
        <taxon>Actinomycetes</taxon>
        <taxon>Micrococcales</taxon>
        <taxon>Microbacteriaceae</taxon>
        <taxon>Leucobacter</taxon>
    </lineage>
</organism>
<evidence type="ECO:0000256" key="1">
    <source>
        <dbReference type="ARBA" id="ARBA00004370"/>
    </source>
</evidence>
<evidence type="ECO:0000313" key="9">
    <source>
        <dbReference type="Proteomes" id="UP000831786"/>
    </source>
</evidence>
<evidence type="ECO:0000256" key="7">
    <source>
        <dbReference type="HAMAP-Rule" id="MF_01416"/>
    </source>
</evidence>
<sequence length="258" mass="26647">MGSASREALAQAQTALRDGLDPAAGIELLQVAAQIDAAPALASALGDASAAAESKSQVVERLFGGLSADARALLTAAVSGRWSNVSEFVAGVEELGLRAEALGNAELSDELLLVADLVDRNHELQLSLGSKLGDPAAKATLIARLLDGRIAASTVAVVRHLVANPRGRRLDVALRQTARIAADQRGSELATVTVAAPLTAAQQTRLAGLLEQSAGRPVKVTTVIDPELIGGIRIQLADDVIDGSVRARLDDLRQKLAA</sequence>
<comment type="subcellular location">
    <subcellularLocation>
        <location evidence="7">Cell membrane</location>
        <topology evidence="7">Peripheral membrane protein</topology>
    </subcellularLocation>
    <subcellularLocation>
        <location evidence="1">Membrane</location>
    </subcellularLocation>
</comment>
<dbReference type="HAMAP" id="MF_01416">
    <property type="entry name" value="ATP_synth_delta_bact"/>
    <property type="match status" value="1"/>
</dbReference>
<keyword evidence="7" id="KW-1003">Cell membrane</keyword>
<proteinExistence type="inferred from homology"/>
<keyword evidence="3 7" id="KW-0375">Hydrogen ion transport</keyword>
<evidence type="ECO:0000256" key="4">
    <source>
        <dbReference type="ARBA" id="ARBA00023065"/>
    </source>
</evidence>
<comment type="function">
    <text evidence="7">This protein is part of the stalk that links CF(0) to CF(1). It either transmits conformational changes from CF(0) to CF(1) or is implicated in proton conduction.</text>
</comment>
<dbReference type="PANTHER" id="PTHR11910">
    <property type="entry name" value="ATP SYNTHASE DELTA CHAIN"/>
    <property type="match status" value="1"/>
</dbReference>
<keyword evidence="2 7" id="KW-0813">Transport</keyword>
<dbReference type="PRINTS" id="PR00125">
    <property type="entry name" value="ATPASEDELTA"/>
</dbReference>
<dbReference type="RefSeq" id="WP_244689681.1">
    <property type="nucleotide sequence ID" value="NZ_CP095044.1"/>
</dbReference>
<keyword evidence="4 7" id="KW-0406">Ion transport</keyword>